<keyword evidence="2" id="KW-1185">Reference proteome</keyword>
<dbReference type="Proteomes" id="UP000789508">
    <property type="component" value="Unassembled WGS sequence"/>
</dbReference>
<feature type="non-terminal residue" evidence="1">
    <location>
        <position position="195"/>
    </location>
</feature>
<accession>A0A9N9HP74</accession>
<reference evidence="1" key="1">
    <citation type="submission" date="2021-06" db="EMBL/GenBank/DDBJ databases">
        <authorList>
            <person name="Kallberg Y."/>
            <person name="Tangrot J."/>
            <person name="Rosling A."/>
        </authorList>
    </citation>
    <scope>NUCLEOTIDE SEQUENCE</scope>
    <source>
        <strain evidence="1">FL130A</strain>
    </source>
</reference>
<comment type="caution">
    <text evidence="1">The sequence shown here is derived from an EMBL/GenBank/DDBJ whole genome shotgun (WGS) entry which is preliminary data.</text>
</comment>
<proteinExistence type="predicted"/>
<dbReference type="OrthoDB" id="2448732at2759"/>
<gene>
    <name evidence="1" type="ORF">ALEPTO_LOCUS11488</name>
</gene>
<organism evidence="1 2">
    <name type="scientific">Ambispora leptoticha</name>
    <dbReference type="NCBI Taxonomy" id="144679"/>
    <lineage>
        <taxon>Eukaryota</taxon>
        <taxon>Fungi</taxon>
        <taxon>Fungi incertae sedis</taxon>
        <taxon>Mucoromycota</taxon>
        <taxon>Glomeromycotina</taxon>
        <taxon>Glomeromycetes</taxon>
        <taxon>Archaeosporales</taxon>
        <taxon>Ambisporaceae</taxon>
        <taxon>Ambispora</taxon>
    </lineage>
</organism>
<dbReference type="EMBL" id="CAJVPS010018831">
    <property type="protein sequence ID" value="CAG8698782.1"/>
    <property type="molecule type" value="Genomic_DNA"/>
</dbReference>
<name>A0A9N9HP74_9GLOM</name>
<evidence type="ECO:0000313" key="1">
    <source>
        <dbReference type="EMBL" id="CAG8698782.1"/>
    </source>
</evidence>
<dbReference type="AlphaFoldDB" id="A0A9N9HP74"/>
<evidence type="ECO:0000313" key="2">
    <source>
        <dbReference type="Proteomes" id="UP000789508"/>
    </source>
</evidence>
<protein>
    <submittedName>
        <fullName evidence="1">106_t:CDS:1</fullName>
    </submittedName>
</protein>
<sequence length="195" mass="23073">MTKSKRQSKKPLQRSYNNYLLPEEYFTSLDSLPTNIANLYPAVRDLFPITDRKCLRELGYYKRQLSLYYECTKISPHFFELPPPKARLPLAYQDLSPKYRRHFPIDPNNIHDNTQKILEKLREEYTFKNLPNNYYQQEAIDFIDDISSIYKFNQPLSPEIMTVNPTEKPDLPNDPQLITKYSILTPITSTKTLTE</sequence>